<reference evidence="1 2" key="1">
    <citation type="journal article" date="2018" name="J. Allergy Clin. Immunol.">
        <title>High-quality assembly of Dermatophagoides pteronyssinus genome and transcriptome reveals a wide range of novel allergens.</title>
        <authorList>
            <person name="Liu X.Y."/>
            <person name="Yang K.Y."/>
            <person name="Wang M.Q."/>
            <person name="Kwok J.S."/>
            <person name="Zeng X."/>
            <person name="Yang Z."/>
            <person name="Xiao X.J."/>
            <person name="Lau C.P."/>
            <person name="Li Y."/>
            <person name="Huang Z.M."/>
            <person name="Ba J.G."/>
            <person name="Yim A.K."/>
            <person name="Ouyang C.Y."/>
            <person name="Ngai S.M."/>
            <person name="Chan T.F."/>
            <person name="Leung E.L."/>
            <person name="Liu L."/>
            <person name="Liu Z.G."/>
            <person name="Tsui S.K."/>
        </authorList>
    </citation>
    <scope>NUCLEOTIDE SEQUENCE [LARGE SCALE GENOMIC DNA]</scope>
    <source>
        <strain evidence="1">Derp</strain>
    </source>
</reference>
<protein>
    <submittedName>
        <fullName evidence="1">Uncharacterized protein</fullName>
    </submittedName>
</protein>
<name>A0ABQ8IV62_DERPT</name>
<reference evidence="1 2" key="2">
    <citation type="journal article" date="2022" name="Mol. Biol. Evol.">
        <title>Comparative Genomics Reveals Insights into the Divergent Evolution of Astigmatic Mites and Household Pest Adaptations.</title>
        <authorList>
            <person name="Xiong Q."/>
            <person name="Wan A.T."/>
            <person name="Liu X."/>
            <person name="Fung C.S."/>
            <person name="Xiao X."/>
            <person name="Malainual N."/>
            <person name="Hou J."/>
            <person name="Wang L."/>
            <person name="Wang M."/>
            <person name="Yang K.Y."/>
            <person name="Cui Y."/>
            <person name="Leung E.L."/>
            <person name="Nong W."/>
            <person name="Shin S.K."/>
            <person name="Au S.W."/>
            <person name="Jeong K.Y."/>
            <person name="Chew F.T."/>
            <person name="Hui J.H."/>
            <person name="Leung T.F."/>
            <person name="Tungtrongchitr A."/>
            <person name="Zhong N."/>
            <person name="Liu Z."/>
            <person name="Tsui S.K."/>
        </authorList>
    </citation>
    <scope>NUCLEOTIDE SEQUENCE [LARGE SCALE GENOMIC DNA]</scope>
    <source>
        <strain evidence="1">Derp</strain>
    </source>
</reference>
<comment type="caution">
    <text evidence="1">The sequence shown here is derived from an EMBL/GenBank/DDBJ whole genome shotgun (WGS) entry which is preliminary data.</text>
</comment>
<evidence type="ECO:0000313" key="1">
    <source>
        <dbReference type="EMBL" id="KAH9413940.1"/>
    </source>
</evidence>
<dbReference type="Proteomes" id="UP000887458">
    <property type="component" value="Unassembled WGS sequence"/>
</dbReference>
<evidence type="ECO:0000313" key="2">
    <source>
        <dbReference type="Proteomes" id="UP000887458"/>
    </source>
</evidence>
<feature type="non-terminal residue" evidence="1">
    <location>
        <position position="14"/>
    </location>
</feature>
<sequence length="14" mass="1604">MVIMILQTSIVDKI</sequence>
<organism evidence="1 2">
    <name type="scientific">Dermatophagoides pteronyssinus</name>
    <name type="common">European house dust mite</name>
    <dbReference type="NCBI Taxonomy" id="6956"/>
    <lineage>
        <taxon>Eukaryota</taxon>
        <taxon>Metazoa</taxon>
        <taxon>Ecdysozoa</taxon>
        <taxon>Arthropoda</taxon>
        <taxon>Chelicerata</taxon>
        <taxon>Arachnida</taxon>
        <taxon>Acari</taxon>
        <taxon>Acariformes</taxon>
        <taxon>Sarcoptiformes</taxon>
        <taxon>Astigmata</taxon>
        <taxon>Psoroptidia</taxon>
        <taxon>Analgoidea</taxon>
        <taxon>Pyroglyphidae</taxon>
        <taxon>Dermatophagoidinae</taxon>
        <taxon>Dermatophagoides</taxon>
    </lineage>
</organism>
<dbReference type="EMBL" id="NJHN03000117">
    <property type="protein sequence ID" value="KAH9413940.1"/>
    <property type="molecule type" value="Genomic_DNA"/>
</dbReference>
<proteinExistence type="predicted"/>
<keyword evidence="2" id="KW-1185">Reference proteome</keyword>
<gene>
    <name evidence="1" type="ORF">DERP_009539</name>
</gene>
<accession>A0ABQ8IV62</accession>